<proteinExistence type="predicted"/>
<keyword evidence="1" id="KW-0472">Membrane</keyword>
<evidence type="ECO:0000313" key="3">
    <source>
        <dbReference type="Proteomes" id="UP001152320"/>
    </source>
</evidence>
<evidence type="ECO:0000256" key="1">
    <source>
        <dbReference type="SAM" id="Phobius"/>
    </source>
</evidence>
<protein>
    <submittedName>
        <fullName evidence="2">Uncharacterized protein</fullName>
    </submittedName>
</protein>
<accession>A0A9Q1BG94</accession>
<sequence>MAKFEYDESGGTSLYFVVSFYVLFLIPFTYILWPSKERKLMEHAKVTCTSSAQHIQESTQAMKERLYVITACTVTAVSYRT</sequence>
<dbReference type="OrthoDB" id="1734229at2759"/>
<dbReference type="AlphaFoldDB" id="A0A9Q1BG94"/>
<dbReference type="Proteomes" id="UP001152320">
    <property type="component" value="Chromosome 16"/>
</dbReference>
<keyword evidence="1" id="KW-1133">Transmembrane helix</keyword>
<keyword evidence="1" id="KW-0812">Transmembrane</keyword>
<gene>
    <name evidence="2" type="ORF">HOLleu_31420</name>
</gene>
<keyword evidence="3" id="KW-1185">Reference proteome</keyword>
<feature type="transmembrane region" description="Helical" evidence="1">
    <location>
        <begin position="12"/>
        <end position="33"/>
    </location>
</feature>
<evidence type="ECO:0000313" key="2">
    <source>
        <dbReference type="EMBL" id="KAJ8026556.1"/>
    </source>
</evidence>
<reference evidence="2" key="1">
    <citation type="submission" date="2021-10" db="EMBL/GenBank/DDBJ databases">
        <title>Tropical sea cucumber genome reveals ecological adaptation and Cuvierian tubules defense mechanism.</title>
        <authorList>
            <person name="Chen T."/>
        </authorList>
    </citation>
    <scope>NUCLEOTIDE SEQUENCE</scope>
    <source>
        <strain evidence="2">Nanhai2018</strain>
        <tissue evidence="2">Muscle</tissue>
    </source>
</reference>
<dbReference type="EMBL" id="JAIZAY010000016">
    <property type="protein sequence ID" value="KAJ8026556.1"/>
    <property type="molecule type" value="Genomic_DNA"/>
</dbReference>
<name>A0A9Q1BG94_HOLLE</name>
<comment type="caution">
    <text evidence="2">The sequence shown here is derived from an EMBL/GenBank/DDBJ whole genome shotgun (WGS) entry which is preliminary data.</text>
</comment>
<organism evidence="2 3">
    <name type="scientific">Holothuria leucospilota</name>
    <name type="common">Black long sea cucumber</name>
    <name type="synonym">Mertensiothuria leucospilota</name>
    <dbReference type="NCBI Taxonomy" id="206669"/>
    <lineage>
        <taxon>Eukaryota</taxon>
        <taxon>Metazoa</taxon>
        <taxon>Echinodermata</taxon>
        <taxon>Eleutherozoa</taxon>
        <taxon>Echinozoa</taxon>
        <taxon>Holothuroidea</taxon>
        <taxon>Aspidochirotacea</taxon>
        <taxon>Aspidochirotida</taxon>
        <taxon>Holothuriidae</taxon>
        <taxon>Holothuria</taxon>
    </lineage>
</organism>